<accession>A0A1G8M1S3</accession>
<keyword evidence="1" id="KW-1133">Transmembrane helix</keyword>
<feature type="transmembrane region" description="Helical" evidence="1">
    <location>
        <begin position="37"/>
        <end position="56"/>
    </location>
</feature>
<sequence>MNYKISHYIFLAGLFLGVIFYTLAASLGEGSGSLGKVLSYLAIGTLLMGLLQYALYYRCPHCKKPLISIKGRIPESCPHCKKDMS</sequence>
<feature type="transmembrane region" description="Helical" evidence="1">
    <location>
        <begin position="7"/>
        <end position="25"/>
    </location>
</feature>
<keyword evidence="1" id="KW-0472">Membrane</keyword>
<proteinExistence type="predicted"/>
<keyword evidence="1" id="KW-0812">Transmembrane</keyword>
<name>A0A1G8M1S3_9CLOT</name>
<evidence type="ECO:0000256" key="1">
    <source>
        <dbReference type="SAM" id="Phobius"/>
    </source>
</evidence>
<gene>
    <name evidence="2" type="ORF">SAMN05421804_103254</name>
</gene>
<evidence type="ECO:0000313" key="2">
    <source>
        <dbReference type="EMBL" id="SDI61835.1"/>
    </source>
</evidence>
<dbReference type="EMBL" id="FNDZ01000003">
    <property type="protein sequence ID" value="SDI61835.1"/>
    <property type="molecule type" value="Genomic_DNA"/>
</dbReference>
<protein>
    <recommendedName>
        <fullName evidence="4">Zinc-ribbon containing domain-containing protein</fullName>
    </recommendedName>
</protein>
<evidence type="ECO:0008006" key="4">
    <source>
        <dbReference type="Google" id="ProtNLM"/>
    </source>
</evidence>
<reference evidence="2 3" key="1">
    <citation type="submission" date="2016-10" db="EMBL/GenBank/DDBJ databases">
        <authorList>
            <person name="de Groot N.N."/>
        </authorList>
    </citation>
    <scope>NUCLEOTIDE SEQUENCE [LARGE SCALE GENOMIC DNA]</scope>
    <source>
        <strain evidence="2 3">CGMCC 1.5058</strain>
    </source>
</reference>
<evidence type="ECO:0000313" key="3">
    <source>
        <dbReference type="Proteomes" id="UP000183255"/>
    </source>
</evidence>
<dbReference type="Proteomes" id="UP000183255">
    <property type="component" value="Unassembled WGS sequence"/>
</dbReference>
<dbReference type="AlphaFoldDB" id="A0A1G8M1S3"/>
<dbReference type="RefSeq" id="WP_031574973.1">
    <property type="nucleotide sequence ID" value="NZ_DAMANS010000017.1"/>
</dbReference>
<organism evidence="2 3">
    <name type="scientific">Proteiniclasticum ruminis</name>
    <dbReference type="NCBI Taxonomy" id="398199"/>
    <lineage>
        <taxon>Bacteria</taxon>
        <taxon>Bacillati</taxon>
        <taxon>Bacillota</taxon>
        <taxon>Clostridia</taxon>
        <taxon>Eubacteriales</taxon>
        <taxon>Clostridiaceae</taxon>
        <taxon>Proteiniclasticum</taxon>
    </lineage>
</organism>